<evidence type="ECO:0000313" key="1">
    <source>
        <dbReference type="EMBL" id="KAK7320177.1"/>
    </source>
</evidence>
<dbReference type="Proteomes" id="UP001359559">
    <property type="component" value="Unassembled WGS sequence"/>
</dbReference>
<protein>
    <submittedName>
        <fullName evidence="1">Uncharacterized protein</fullName>
    </submittedName>
</protein>
<dbReference type="AlphaFoldDB" id="A0AAN9Q330"/>
<accession>A0AAN9Q330</accession>
<sequence>MVMVFAKLKRSVSKTNSSPIEGRASSLLLIKYHHPHSSLENKKEKTNPILLFIPSPISSLYYNKNNPFSALCFGDCKSASLFAALKAEDIFAAYYYYCYCYPLTSKTKTKHMLSHIPNSFLHHHPHTLSSFFPFFFNLFSS</sequence>
<dbReference type="EMBL" id="JAYKXN010000001">
    <property type="protein sequence ID" value="KAK7320177.1"/>
    <property type="molecule type" value="Genomic_DNA"/>
</dbReference>
<comment type="caution">
    <text evidence="1">The sequence shown here is derived from an EMBL/GenBank/DDBJ whole genome shotgun (WGS) entry which is preliminary data.</text>
</comment>
<reference evidence="1 2" key="1">
    <citation type="submission" date="2024-01" db="EMBL/GenBank/DDBJ databases">
        <title>The genomes of 5 underutilized Papilionoideae crops provide insights into root nodulation and disease resistance.</title>
        <authorList>
            <person name="Yuan L."/>
        </authorList>
    </citation>
    <scope>NUCLEOTIDE SEQUENCE [LARGE SCALE GENOMIC DNA]</scope>
    <source>
        <strain evidence="1">LY-2023</strain>
        <tissue evidence="1">Leaf</tissue>
    </source>
</reference>
<name>A0AAN9Q330_CLITE</name>
<gene>
    <name evidence="1" type="ORF">RJT34_04912</name>
</gene>
<proteinExistence type="predicted"/>
<keyword evidence="2" id="KW-1185">Reference proteome</keyword>
<organism evidence="1 2">
    <name type="scientific">Clitoria ternatea</name>
    <name type="common">Butterfly pea</name>
    <dbReference type="NCBI Taxonomy" id="43366"/>
    <lineage>
        <taxon>Eukaryota</taxon>
        <taxon>Viridiplantae</taxon>
        <taxon>Streptophyta</taxon>
        <taxon>Embryophyta</taxon>
        <taxon>Tracheophyta</taxon>
        <taxon>Spermatophyta</taxon>
        <taxon>Magnoliopsida</taxon>
        <taxon>eudicotyledons</taxon>
        <taxon>Gunneridae</taxon>
        <taxon>Pentapetalae</taxon>
        <taxon>rosids</taxon>
        <taxon>fabids</taxon>
        <taxon>Fabales</taxon>
        <taxon>Fabaceae</taxon>
        <taxon>Papilionoideae</taxon>
        <taxon>50 kb inversion clade</taxon>
        <taxon>NPAAA clade</taxon>
        <taxon>indigoferoid/millettioid clade</taxon>
        <taxon>Phaseoleae</taxon>
        <taxon>Clitoria</taxon>
    </lineage>
</organism>
<evidence type="ECO:0000313" key="2">
    <source>
        <dbReference type="Proteomes" id="UP001359559"/>
    </source>
</evidence>